<dbReference type="AlphaFoldDB" id="A0A9W5IR54"/>
<comment type="caution">
    <text evidence="2">The sequence shown here is derived from an EMBL/GenBank/DDBJ whole genome shotgun (WGS) entry which is preliminary data.</text>
</comment>
<name>A0A9W5IR54_NEISU</name>
<organism evidence="2 3">
    <name type="scientific">Neisseria subflava NJ9703</name>
    <dbReference type="NCBI Taxonomy" id="546268"/>
    <lineage>
        <taxon>Bacteria</taxon>
        <taxon>Pseudomonadati</taxon>
        <taxon>Pseudomonadota</taxon>
        <taxon>Betaproteobacteria</taxon>
        <taxon>Neisseriales</taxon>
        <taxon>Neisseriaceae</taxon>
        <taxon>Neisseria</taxon>
    </lineage>
</organism>
<evidence type="ECO:0000259" key="1">
    <source>
        <dbReference type="PROSITE" id="PS50164"/>
    </source>
</evidence>
<dbReference type="CDD" id="cd10440">
    <property type="entry name" value="GIY-YIG_COG3680"/>
    <property type="match status" value="1"/>
</dbReference>
<evidence type="ECO:0000313" key="3">
    <source>
        <dbReference type="Proteomes" id="UP000004621"/>
    </source>
</evidence>
<dbReference type="SUPFAM" id="SSF82771">
    <property type="entry name" value="GIY-YIG endonuclease"/>
    <property type="match status" value="1"/>
</dbReference>
<sequence length="257" mass="29890">MFSTSIIEKLAYYIYCLIDPRDGNIFYVGKGVGNRVFHHALGSLQETETPSDKIALIREIHKSGNQPVYYILRHNIQTDKQAFEYEAMAIDLLSLVKPSQQPLTNIQGGTHSSEVGLMSLSELKRKYDAQELKTDKPIVLITINNEYEKLKKDIRSGNIPEADRHKEIYERTRKYWKIGSRREKAKYAVAVYRGWTLAVYEIERWISADDIIQGRWMFEGKPLPKESNIYQEIVDKLTYSSQENYKAPQNPITYRNC</sequence>
<dbReference type="InterPro" id="IPR035901">
    <property type="entry name" value="GIY-YIG_endonuc_sf"/>
</dbReference>
<feature type="domain" description="GIY-YIG" evidence="1">
    <location>
        <begin position="10"/>
        <end position="106"/>
    </location>
</feature>
<dbReference type="RefSeq" id="WP_004519963.1">
    <property type="nucleotide sequence ID" value="NZ_ACEO02000005.1"/>
</dbReference>
<dbReference type="Pfam" id="PF22945">
    <property type="entry name" value="LEM-3_GIY-YIG"/>
    <property type="match status" value="1"/>
</dbReference>
<protein>
    <recommendedName>
        <fullName evidence="1">GIY-YIG domain-containing protein</fullName>
    </recommendedName>
</protein>
<gene>
    <name evidence="2" type="ORF">NEISUBOT_04330</name>
</gene>
<dbReference type="PROSITE" id="PS50164">
    <property type="entry name" value="GIY_YIG"/>
    <property type="match status" value="1"/>
</dbReference>
<dbReference type="EMBL" id="ACEO02000005">
    <property type="protein sequence ID" value="EFC52228.1"/>
    <property type="molecule type" value="Genomic_DNA"/>
</dbReference>
<dbReference type="Proteomes" id="UP000004621">
    <property type="component" value="Unassembled WGS sequence"/>
</dbReference>
<evidence type="ECO:0000313" key="2">
    <source>
        <dbReference type="EMBL" id="EFC52228.1"/>
    </source>
</evidence>
<reference evidence="2 3" key="1">
    <citation type="submission" date="2010-01" db="EMBL/GenBank/DDBJ databases">
        <authorList>
            <person name="Weinstock G."/>
            <person name="Sodergren E."/>
            <person name="Clifton S."/>
            <person name="Fulton L."/>
            <person name="Fulton B."/>
            <person name="Courtney L."/>
            <person name="Fronick C."/>
            <person name="Harrison M."/>
            <person name="Strong C."/>
            <person name="Farmer C."/>
            <person name="Delahaunty K."/>
            <person name="Markovic C."/>
            <person name="Hall O."/>
            <person name="Minx P."/>
            <person name="Tomlinson C."/>
            <person name="Mitreva M."/>
            <person name="Nelson J."/>
            <person name="Hou S."/>
            <person name="Wollam A."/>
            <person name="Pepin K.H."/>
            <person name="Johnson M."/>
            <person name="Bhonagiri V."/>
            <person name="Nash W.E."/>
            <person name="Warren W."/>
            <person name="Chinwalla A."/>
            <person name="Mardis E.R."/>
            <person name="Wilson R.K."/>
        </authorList>
    </citation>
    <scope>NUCLEOTIDE SEQUENCE [LARGE SCALE GENOMIC DNA]</scope>
    <source>
        <strain evidence="2 3">NJ9703</strain>
    </source>
</reference>
<accession>A0A9W5IR54</accession>
<proteinExistence type="predicted"/>
<dbReference type="InterPro" id="IPR000305">
    <property type="entry name" value="GIY-YIG_endonuc"/>
</dbReference>